<keyword evidence="2" id="KW-1185">Reference proteome</keyword>
<evidence type="ECO:0000313" key="1">
    <source>
        <dbReference type="EMBL" id="MDX8125950.1"/>
    </source>
</evidence>
<gene>
    <name evidence="1" type="ORF">QLH52_01525</name>
</gene>
<evidence type="ECO:0000313" key="2">
    <source>
        <dbReference type="Proteomes" id="UP001284537"/>
    </source>
</evidence>
<dbReference type="Proteomes" id="UP001284537">
    <property type="component" value="Unassembled WGS sequence"/>
</dbReference>
<sequence>MKGNSSELRFLEPTARAFAEALRDNPPLNGPVYLVGHGELADTIVRDAANEGVSVIAHADIPPMEVLKQARVLLFTETRGEQLGDLLLACLDLQQVRIFAPKSDWHMSRKPLFIVSIPKAGTHLAYEFARALGYAAGIQIPDFPKPGTWYCIEYSNSHTVARDFFIDSVRRAPFGNRHHPVTQSPVLFVYRHPLDILVSEAHYYHREGKTVFAGYFSGEDFEHRVRQLVDDEWLLGSLRQRVGGFLPWLNFPNVIPVAFEELVGGAGGGSARAQLKSIWAIQLKLQADGITKDIAAQVFNQNSATFREGRIGGYLSQLPSNLIDELADRCADVLSGFGYTVRGDSLIPSRVAEFQSRPLRYSAKDFNEMPLTVEQDFMGCNLVRYARRFYAVPLSAGVIALDECAPQQLARLPSATTLAELKSVLLIGRKAYDRQLAQLNQTGLELHSNTANNVSLAYWMESEEPCLFDAYKGFNLVAWKGRYFALRQSVGTINLAQNLQTLLTLYTPDAILMARDVDTLMDDIDGISTAVRLTNNLNGNIAGLQAQLDDCARSIQTQSEQLQLQNVYDMARLYGEKIEGSLQALSLQIEDSVVKGLQHTLTSIIQQHVYDMSRLYGEKIEGSLQGLSLQIEDSVVKSLQNTLTSIIQQHAGLQGELHKQEERIMDLNNKLNIRNASFLSRLFRRKP</sequence>
<comment type="caution">
    <text evidence="1">The sequence shown here is derived from an EMBL/GenBank/DDBJ whole genome shotgun (WGS) entry which is preliminary data.</text>
</comment>
<accession>A0ABU4UAN7</accession>
<protein>
    <recommendedName>
        <fullName evidence="3">Sulfotransferase family protein</fullName>
    </recommendedName>
</protein>
<evidence type="ECO:0008006" key="3">
    <source>
        <dbReference type="Google" id="ProtNLM"/>
    </source>
</evidence>
<dbReference type="RefSeq" id="WP_319960328.1">
    <property type="nucleotide sequence ID" value="NZ_JAXARY010000001.1"/>
</dbReference>
<dbReference type="InterPro" id="IPR027417">
    <property type="entry name" value="P-loop_NTPase"/>
</dbReference>
<proteinExistence type="predicted"/>
<organism evidence="1 2">
    <name type="scientific">Methylomonas defluvii</name>
    <dbReference type="NCBI Taxonomy" id="3045149"/>
    <lineage>
        <taxon>Bacteria</taxon>
        <taxon>Pseudomonadati</taxon>
        <taxon>Pseudomonadota</taxon>
        <taxon>Gammaproteobacteria</taxon>
        <taxon>Methylococcales</taxon>
        <taxon>Methylococcaceae</taxon>
        <taxon>Methylomonas</taxon>
    </lineage>
</organism>
<dbReference type="SUPFAM" id="SSF52540">
    <property type="entry name" value="P-loop containing nucleoside triphosphate hydrolases"/>
    <property type="match status" value="1"/>
</dbReference>
<dbReference type="EMBL" id="JAXARY010000001">
    <property type="protein sequence ID" value="MDX8125950.1"/>
    <property type="molecule type" value="Genomic_DNA"/>
</dbReference>
<name>A0ABU4UAN7_9GAMM</name>
<dbReference type="Gene3D" id="3.40.50.300">
    <property type="entry name" value="P-loop containing nucleotide triphosphate hydrolases"/>
    <property type="match status" value="1"/>
</dbReference>
<reference evidence="1 2" key="1">
    <citation type="submission" date="2023-11" db="EMBL/GenBank/DDBJ databases">
        <authorList>
            <person name="Ouyang M.-Y."/>
        </authorList>
    </citation>
    <scope>NUCLEOTIDE SEQUENCE [LARGE SCALE GENOMIC DNA]</scope>
    <source>
        <strain evidence="1 2">OY6</strain>
    </source>
</reference>